<protein>
    <submittedName>
        <fullName evidence="5">Spermatogenesis and centriole associated 1</fullName>
    </submittedName>
</protein>
<feature type="compositionally biased region" description="Low complexity" evidence="2">
    <location>
        <begin position="470"/>
        <end position="481"/>
    </location>
</feature>
<feature type="domain" description="Speriolin N-terminal" evidence="3">
    <location>
        <begin position="1"/>
        <end position="175"/>
    </location>
</feature>
<evidence type="ECO:0000259" key="4">
    <source>
        <dbReference type="Pfam" id="PF15059"/>
    </source>
</evidence>
<keyword evidence="6" id="KW-1185">Reference proteome</keyword>
<sequence>MSLLTNYEGLRHQIERLVRENEELKKLVRLIRENHELKSAIKTQAGNLGISGLNNGLGEAATGPSQRQSVFLPPSPAAANEPVLEEVGIVTLAPLTDMLKNPQPSPTAGSIMSPLTGPLNTLLPSPGPMSQNSQLASLLAAPMAVPAEGTLASSLGLPSTGPLTPSSHLTGSMAVPMGGTLTSTLGLPSTGPLTPSSHLTGPMGGTLTSTLGLPSTGPLTPSSHLTGSMAVPMGGTLTSTLGLPSTGPLTPSSHLTGPMAVTPAGTLASSLGLPSTGPLTGSMAMPQNSALMAPMTGTMAVSLGSPLLTSTAAPLGVSQNLLADPMGNVVLSEAPRVRLAESPRRYSSGPHPSAGTGPAAASKVSLSTEHPRPTQDPEPLGVTFVGAPILTSTPVATAGTPSAMTAFSYSTPDTGTQPGAAQAQVAPASVPASAASPTVAALPSAPTPAPQAASHPAQCTPHSPIRAHQSPTRPSPTSHSPPRNPYSPPRTSSSPASVNDTRGPRGAAELTRKSLPDVERKPAHRKSNKLTDSPREPKQLAWERLVGEIAFQLDRRILSSIFPERVRLYGFTVSNIPEKIIQASLNPSTHKLDEELCQTLTQRYVSIMNRLQSLGYNGRVHPALTEQLVNAYGILRERPELAASEGGSYSIEFLQHVLVETVHPNMLTDALLLLSCLSQLSHDDGKPMFIW</sequence>
<comment type="caution">
    <text evidence="5">The sequence shown here is derived from an EMBL/GenBank/DDBJ whole genome shotgun (WGS) entry which is preliminary data.</text>
</comment>
<dbReference type="GO" id="GO:0005813">
    <property type="term" value="C:centrosome"/>
    <property type="evidence" value="ECO:0007669"/>
    <property type="project" value="TreeGrafter"/>
</dbReference>
<accession>A0A7J8C4B7</accession>
<dbReference type="InterPro" id="IPR029384">
    <property type="entry name" value="Speriolin_C"/>
</dbReference>
<feature type="compositionally biased region" description="Basic and acidic residues" evidence="2">
    <location>
        <begin position="510"/>
        <end position="521"/>
    </location>
</feature>
<dbReference type="PANTHER" id="PTHR22192:SF16">
    <property type="entry name" value="SPERIOLIN"/>
    <property type="match status" value="1"/>
</dbReference>
<dbReference type="PANTHER" id="PTHR22192">
    <property type="entry name" value="SPERIOLIN"/>
    <property type="match status" value="1"/>
</dbReference>
<feature type="region of interest" description="Disordered" evidence="2">
    <location>
        <begin position="408"/>
        <end position="535"/>
    </location>
</feature>
<feature type="region of interest" description="Disordered" evidence="2">
    <location>
        <begin position="341"/>
        <end position="382"/>
    </location>
</feature>
<dbReference type="Pfam" id="PF15058">
    <property type="entry name" value="Speriolin_N"/>
    <property type="match status" value="2"/>
</dbReference>
<feature type="domain" description="Speriolin N-terminal" evidence="3">
    <location>
        <begin position="254"/>
        <end position="336"/>
    </location>
</feature>
<evidence type="ECO:0000259" key="3">
    <source>
        <dbReference type="Pfam" id="PF15058"/>
    </source>
</evidence>
<dbReference type="EMBL" id="JACASE010000015">
    <property type="protein sequence ID" value="KAF6405711.1"/>
    <property type="molecule type" value="Genomic_DNA"/>
</dbReference>
<reference evidence="5 6" key="1">
    <citation type="journal article" date="2020" name="Nature">
        <title>Six reference-quality genomes reveal evolution of bat adaptations.</title>
        <authorList>
            <person name="Jebb D."/>
            <person name="Huang Z."/>
            <person name="Pippel M."/>
            <person name="Hughes G.M."/>
            <person name="Lavrichenko K."/>
            <person name="Devanna P."/>
            <person name="Winkler S."/>
            <person name="Jermiin L.S."/>
            <person name="Skirmuntt E.C."/>
            <person name="Katzourakis A."/>
            <person name="Burkitt-Gray L."/>
            <person name="Ray D.A."/>
            <person name="Sullivan K.A.M."/>
            <person name="Roscito J.G."/>
            <person name="Kirilenko B.M."/>
            <person name="Davalos L.M."/>
            <person name="Corthals A.P."/>
            <person name="Power M.L."/>
            <person name="Jones G."/>
            <person name="Ransome R.D."/>
            <person name="Dechmann D.K.N."/>
            <person name="Locatelli A.G."/>
            <person name="Puechmaille S.J."/>
            <person name="Fedrigo O."/>
            <person name="Jarvis E.D."/>
            <person name="Hiller M."/>
            <person name="Vernes S.C."/>
            <person name="Myers E.W."/>
            <person name="Teeling E.C."/>
        </authorList>
    </citation>
    <scope>NUCLEOTIDE SEQUENCE [LARGE SCALE GENOMIC DNA]</scope>
    <source>
        <strain evidence="5">MRouAeg1</strain>
        <tissue evidence="5">Muscle</tissue>
    </source>
</reference>
<evidence type="ECO:0000256" key="2">
    <source>
        <dbReference type="SAM" id="MobiDB-lite"/>
    </source>
</evidence>
<evidence type="ECO:0000256" key="1">
    <source>
        <dbReference type="SAM" id="Coils"/>
    </source>
</evidence>
<organism evidence="5 6">
    <name type="scientific">Rousettus aegyptiacus</name>
    <name type="common">Egyptian fruit bat</name>
    <name type="synonym">Pteropus aegyptiacus</name>
    <dbReference type="NCBI Taxonomy" id="9407"/>
    <lineage>
        <taxon>Eukaryota</taxon>
        <taxon>Metazoa</taxon>
        <taxon>Chordata</taxon>
        <taxon>Craniata</taxon>
        <taxon>Vertebrata</taxon>
        <taxon>Euteleostomi</taxon>
        <taxon>Mammalia</taxon>
        <taxon>Eutheria</taxon>
        <taxon>Laurasiatheria</taxon>
        <taxon>Chiroptera</taxon>
        <taxon>Yinpterochiroptera</taxon>
        <taxon>Pteropodoidea</taxon>
        <taxon>Pteropodidae</taxon>
        <taxon>Rousettinae</taxon>
        <taxon>Rousettus</taxon>
    </lineage>
</organism>
<evidence type="ECO:0000313" key="6">
    <source>
        <dbReference type="Proteomes" id="UP000593571"/>
    </source>
</evidence>
<proteinExistence type="predicted"/>
<feature type="compositionally biased region" description="Low complexity" evidence="2">
    <location>
        <begin position="416"/>
        <end position="458"/>
    </location>
</feature>
<evidence type="ECO:0000313" key="5">
    <source>
        <dbReference type="EMBL" id="KAF6405711.1"/>
    </source>
</evidence>
<dbReference type="Pfam" id="PF15059">
    <property type="entry name" value="Speriolin_C"/>
    <property type="match status" value="1"/>
</dbReference>
<dbReference type="InterPro" id="IPR029385">
    <property type="entry name" value="Speriolin_N"/>
</dbReference>
<gene>
    <name evidence="5" type="ORF">HJG63_018340</name>
</gene>
<dbReference type="Proteomes" id="UP000593571">
    <property type="component" value="Unassembled WGS sequence"/>
</dbReference>
<dbReference type="InterPro" id="IPR026715">
    <property type="entry name" value="SPATC1"/>
</dbReference>
<keyword evidence="1" id="KW-0175">Coiled coil</keyword>
<feature type="compositionally biased region" description="Polar residues" evidence="2">
    <location>
        <begin position="489"/>
        <end position="500"/>
    </location>
</feature>
<feature type="domain" description="Speriolin C-terminal" evidence="4">
    <location>
        <begin position="545"/>
        <end position="691"/>
    </location>
</feature>
<feature type="coiled-coil region" evidence="1">
    <location>
        <begin position="7"/>
        <end position="34"/>
    </location>
</feature>
<dbReference type="AlphaFoldDB" id="A0A7J8C4B7"/>
<name>A0A7J8C4B7_ROUAE</name>